<dbReference type="EMBL" id="JAULSR010000001">
    <property type="protein sequence ID" value="KAK0635986.1"/>
    <property type="molecule type" value="Genomic_DNA"/>
</dbReference>
<dbReference type="PANTHER" id="PTHR24193:SF121">
    <property type="entry name" value="ADA2A-CONTAINING COMPLEX COMPONENT 3, ISOFORM D"/>
    <property type="match status" value="1"/>
</dbReference>
<protein>
    <submittedName>
        <fullName evidence="6">Uncharacterized protein</fullName>
    </submittedName>
</protein>
<evidence type="ECO:0000256" key="3">
    <source>
        <dbReference type="PROSITE-ProRule" id="PRU00023"/>
    </source>
</evidence>
<dbReference type="InterPro" id="IPR036770">
    <property type="entry name" value="Ankyrin_rpt-contain_sf"/>
</dbReference>
<dbReference type="SUPFAM" id="SSF48403">
    <property type="entry name" value="Ankyrin repeat"/>
    <property type="match status" value="2"/>
</dbReference>
<dbReference type="PANTHER" id="PTHR24193">
    <property type="entry name" value="ANKYRIN REPEAT PROTEIN"/>
    <property type="match status" value="1"/>
</dbReference>
<accession>A0AA39XL24</accession>
<dbReference type="Pfam" id="PF00023">
    <property type="entry name" value="Ank"/>
    <property type="match status" value="1"/>
</dbReference>
<dbReference type="PROSITE" id="PS50297">
    <property type="entry name" value="ANK_REP_REGION"/>
    <property type="match status" value="2"/>
</dbReference>
<evidence type="ECO:0000313" key="7">
    <source>
        <dbReference type="Proteomes" id="UP001174934"/>
    </source>
</evidence>
<evidence type="ECO:0000256" key="5">
    <source>
        <dbReference type="SAM" id="MobiDB-lite"/>
    </source>
</evidence>
<dbReference type="Pfam" id="PF12796">
    <property type="entry name" value="Ank_2"/>
    <property type="match status" value="1"/>
</dbReference>
<dbReference type="InterPro" id="IPR002110">
    <property type="entry name" value="Ankyrin_rpt"/>
</dbReference>
<dbReference type="GO" id="GO:0000976">
    <property type="term" value="F:transcription cis-regulatory region binding"/>
    <property type="evidence" value="ECO:0007669"/>
    <property type="project" value="TreeGrafter"/>
</dbReference>
<dbReference type="Proteomes" id="UP001174934">
    <property type="component" value="Unassembled WGS sequence"/>
</dbReference>
<dbReference type="GO" id="GO:0045944">
    <property type="term" value="P:positive regulation of transcription by RNA polymerase II"/>
    <property type="evidence" value="ECO:0007669"/>
    <property type="project" value="TreeGrafter"/>
</dbReference>
<evidence type="ECO:0000313" key="6">
    <source>
        <dbReference type="EMBL" id="KAK0635986.1"/>
    </source>
</evidence>
<keyword evidence="2 3" id="KW-0040">ANK repeat</keyword>
<keyword evidence="1" id="KW-0677">Repeat</keyword>
<gene>
    <name evidence="6" type="ORF">B0T17DRAFT_650881</name>
</gene>
<feature type="region of interest" description="Disordered" evidence="5">
    <location>
        <begin position="1329"/>
        <end position="1354"/>
    </location>
</feature>
<dbReference type="SMART" id="SM00248">
    <property type="entry name" value="ANK"/>
    <property type="match status" value="9"/>
</dbReference>
<evidence type="ECO:0000256" key="4">
    <source>
        <dbReference type="SAM" id="Coils"/>
    </source>
</evidence>
<feature type="repeat" description="ANK" evidence="3">
    <location>
        <begin position="874"/>
        <end position="906"/>
    </location>
</feature>
<feature type="repeat" description="ANK" evidence="3">
    <location>
        <begin position="119"/>
        <end position="151"/>
    </location>
</feature>
<keyword evidence="7" id="KW-1185">Reference proteome</keyword>
<dbReference type="Gene3D" id="1.25.40.20">
    <property type="entry name" value="Ankyrin repeat-containing domain"/>
    <property type="match status" value="3"/>
</dbReference>
<feature type="compositionally biased region" description="Gly residues" evidence="5">
    <location>
        <begin position="1331"/>
        <end position="1354"/>
    </location>
</feature>
<keyword evidence="4" id="KW-0175">Coiled coil</keyword>
<proteinExistence type="predicted"/>
<organism evidence="6 7">
    <name type="scientific">Bombardia bombarda</name>
    <dbReference type="NCBI Taxonomy" id="252184"/>
    <lineage>
        <taxon>Eukaryota</taxon>
        <taxon>Fungi</taxon>
        <taxon>Dikarya</taxon>
        <taxon>Ascomycota</taxon>
        <taxon>Pezizomycotina</taxon>
        <taxon>Sordariomycetes</taxon>
        <taxon>Sordariomycetidae</taxon>
        <taxon>Sordariales</taxon>
        <taxon>Lasiosphaeriaceae</taxon>
        <taxon>Bombardia</taxon>
    </lineage>
</organism>
<dbReference type="InterPro" id="IPR050663">
    <property type="entry name" value="Ankyrin-SOCS_Box"/>
</dbReference>
<sequence length="1354" mass="150275">MEHDNQQALKLLQEHRSLHEEDKRFSSIRSSFTSQDYTYQEINHVLGEVVDADGPIGVIKALLTLGADVNFVKRRRSNTWSKITRKQEHGQRNTLLQHATTRCRAEVVYAIAGHADQENLDSVLHHAIVRGDLGVVQALLDHGANPVQLHDDFQNAISQNQVALVQVLLSGHRLPCLPCRSAGLRLAVKNRSLDITLLLLKCWADVNHDGAIALLNAVQIPRPDLVAVLISGPVRPSPRSLDAAIGQAHGAMSENDTKAEREIIEICLSAGAAGPETTRLITDGVVKAVQLRHIQLLDTIFQFRKPPGHHEAVALIEAIRMQHVDILVKLLEFDPSPASLTLAVSQAIATDDPQLRYKVTELLIQSGAVGPCTAEALIKVVKSVIVSGGASGKAPMDKEMDKQLFCLLLNEGKADVNHENGEALQLAVRTSRIDIAEEIMARKPSADSLGAVLPWAMNIPDKQRKQAIVKLLLRDQINQDATGKALVETFRDDPRNTSLIELLLTRACANYNNGEVFIYAIRNFHADNFGLLLRQGLGYKALFTAVMEALQASKSNRWTVLNSLLVHLQVDHLNTALKHVILERDADYLDLASMLLDAGAEATHESGVCIRNASCNLDCNALRLLSEHSGRNVAIFTQAFVGVVNRGKQWIAFEHVGLIQLLVRHGASGQTLNKAMVEVVDYLACDESRADLADILLKLFLGAGADINYENGKAVGIVASRGDPLLLSCLLSYGATSATATLALSTAIMAHHKELLLLRLIDVFVDKGTAVPDVNQSLPGMPPPILLCLKSYNNSVALLDRLVAAGCSLESTIPFQVYTNEVDGDKEDRTISFSMEPVSVLMWAILQPGNLISSPIINALIHHGADVSYTTPKTRTTPLLLAAKCGRSDIVQSLLESGARISARDVLGRSSLFFASQAGNEDLVALLLHSNPSANDGSLHEASRSFHVHIMTHASGRSRPQGVITRDVAIAEKAVEILCVRGASPLLKIHGKTIIFLALDNQDNEPMARMLLDKLLYRTLNSQENIFQQGVYHYSPTMYVAKGILLGPQTDSLIQLLRDQGGEDRYYATMGETQPMDAVGLPEEIKEYERERQAWERRNRQAEEEHTNYLRRETEKAYTVDHIEDLHHNRSVRHNDDLTVQQLSHMRLGHNQVLTMTTEQHLNKSLIKAEEAQLDSSIRRLHHNDELSMTSMTRNADFSHRQRVHEQGQFERNMEERQQHQFRQHRHLQHVSHSQKWHKMELSANENFGRQRLKFAEQGKALDYVYTGRNNQLDMEHRHNRDALKAGKEARSLMFAQDRHQMQMHELKTQRGNIIGQVNLDELRRWQQSQGAGGGGVGNGIRQGVGGMQGRMLT</sequence>
<dbReference type="GO" id="GO:0005634">
    <property type="term" value="C:nucleus"/>
    <property type="evidence" value="ECO:0007669"/>
    <property type="project" value="TreeGrafter"/>
</dbReference>
<feature type="coiled-coil region" evidence="4">
    <location>
        <begin position="1078"/>
        <end position="1112"/>
    </location>
</feature>
<evidence type="ECO:0000256" key="1">
    <source>
        <dbReference type="ARBA" id="ARBA00022737"/>
    </source>
</evidence>
<reference evidence="6" key="1">
    <citation type="submission" date="2023-06" db="EMBL/GenBank/DDBJ databases">
        <title>Genome-scale phylogeny and comparative genomics of the fungal order Sordariales.</title>
        <authorList>
            <consortium name="Lawrence Berkeley National Laboratory"/>
            <person name="Hensen N."/>
            <person name="Bonometti L."/>
            <person name="Westerberg I."/>
            <person name="Brannstrom I.O."/>
            <person name="Guillou S."/>
            <person name="Cros-Aarteil S."/>
            <person name="Calhoun S."/>
            <person name="Haridas S."/>
            <person name="Kuo A."/>
            <person name="Mondo S."/>
            <person name="Pangilinan J."/>
            <person name="Riley R."/>
            <person name="LaButti K."/>
            <person name="Andreopoulos B."/>
            <person name="Lipzen A."/>
            <person name="Chen C."/>
            <person name="Yanf M."/>
            <person name="Daum C."/>
            <person name="Ng V."/>
            <person name="Clum A."/>
            <person name="Steindorff A."/>
            <person name="Ohm R."/>
            <person name="Martin F."/>
            <person name="Silar P."/>
            <person name="Natvig D."/>
            <person name="Lalanne C."/>
            <person name="Gautier V."/>
            <person name="Ament-velasquez S.L."/>
            <person name="Kruys A."/>
            <person name="Hutchinson M.I."/>
            <person name="Powell A.J."/>
            <person name="Barry K."/>
            <person name="Miller A.N."/>
            <person name="Grigoriev I.V."/>
            <person name="Debuchy R."/>
            <person name="Gladieux P."/>
            <person name="Thoren M.H."/>
            <person name="Johannesson H."/>
        </authorList>
    </citation>
    <scope>NUCLEOTIDE SEQUENCE</scope>
    <source>
        <strain evidence="6">SMH3391-2</strain>
    </source>
</reference>
<dbReference type="PROSITE" id="PS50088">
    <property type="entry name" value="ANK_REPEAT"/>
    <property type="match status" value="2"/>
</dbReference>
<name>A0AA39XL24_9PEZI</name>
<evidence type="ECO:0000256" key="2">
    <source>
        <dbReference type="ARBA" id="ARBA00023043"/>
    </source>
</evidence>
<comment type="caution">
    <text evidence="6">The sequence shown here is derived from an EMBL/GenBank/DDBJ whole genome shotgun (WGS) entry which is preliminary data.</text>
</comment>